<dbReference type="GO" id="GO:0015123">
    <property type="term" value="F:acetate transmembrane transporter activity"/>
    <property type="evidence" value="ECO:0007669"/>
    <property type="project" value="TreeGrafter"/>
</dbReference>
<evidence type="ECO:0000256" key="7">
    <source>
        <dbReference type="ARBA" id="ARBA00022989"/>
    </source>
</evidence>
<dbReference type="PANTHER" id="PTHR48086:SF6">
    <property type="entry name" value="CATION_ACETATE SYMPORTER ACTP"/>
    <property type="match status" value="1"/>
</dbReference>
<dbReference type="Gene3D" id="1.20.1730.10">
    <property type="entry name" value="Sodium/glucose cotransporter"/>
    <property type="match status" value="1"/>
</dbReference>
<dbReference type="Proteomes" id="UP000221011">
    <property type="component" value="Chromosome"/>
</dbReference>
<evidence type="ECO:0000256" key="3">
    <source>
        <dbReference type="ARBA" id="ARBA00022448"/>
    </source>
</evidence>
<dbReference type="GO" id="GO:0005886">
    <property type="term" value="C:plasma membrane"/>
    <property type="evidence" value="ECO:0007669"/>
    <property type="project" value="UniProtKB-SubCell"/>
</dbReference>
<feature type="transmembrane region" description="Helical" evidence="11">
    <location>
        <begin position="183"/>
        <end position="205"/>
    </location>
</feature>
<feature type="transmembrane region" description="Helical" evidence="11">
    <location>
        <begin position="158"/>
        <end position="176"/>
    </location>
</feature>
<evidence type="ECO:0000256" key="10">
    <source>
        <dbReference type="SAM" id="MobiDB-lite"/>
    </source>
</evidence>
<evidence type="ECO:0000256" key="6">
    <source>
        <dbReference type="ARBA" id="ARBA00022847"/>
    </source>
</evidence>
<feature type="transmembrane region" description="Helical" evidence="11">
    <location>
        <begin position="50"/>
        <end position="73"/>
    </location>
</feature>
<feature type="transmembrane region" description="Helical" evidence="11">
    <location>
        <begin position="440"/>
        <end position="457"/>
    </location>
</feature>
<dbReference type="InterPro" id="IPR038377">
    <property type="entry name" value="Na/Glc_symporter_sf"/>
</dbReference>
<comment type="similarity">
    <text evidence="2 9">Belongs to the sodium:solute symporter (SSF) (TC 2.A.21) family.</text>
</comment>
<proteinExistence type="inferred from homology"/>
<feature type="transmembrane region" description="Helical" evidence="11">
    <location>
        <begin position="385"/>
        <end position="404"/>
    </location>
</feature>
<feature type="transmembrane region" description="Helical" evidence="11">
    <location>
        <begin position="410"/>
        <end position="433"/>
    </location>
</feature>
<keyword evidence="3" id="KW-0813">Transport</keyword>
<evidence type="ECO:0000256" key="4">
    <source>
        <dbReference type="ARBA" id="ARBA00022475"/>
    </source>
</evidence>
<evidence type="ECO:0000256" key="9">
    <source>
        <dbReference type="RuleBase" id="RU362091"/>
    </source>
</evidence>
<dbReference type="RefSeq" id="WP_199843108.1">
    <property type="nucleotide sequence ID" value="NZ_CP022685.1"/>
</dbReference>
<name>A0A291QA22_9ACTN</name>
<dbReference type="PANTHER" id="PTHR48086">
    <property type="entry name" value="SODIUM/PROLINE SYMPORTER-RELATED"/>
    <property type="match status" value="1"/>
</dbReference>
<feature type="transmembrane region" description="Helical" evidence="11">
    <location>
        <begin position="325"/>
        <end position="349"/>
    </location>
</feature>
<feature type="transmembrane region" description="Helical" evidence="11">
    <location>
        <begin position="119"/>
        <end position="138"/>
    </location>
</feature>
<dbReference type="EMBL" id="CP022685">
    <property type="protein sequence ID" value="ATL28333.1"/>
    <property type="molecule type" value="Genomic_DNA"/>
</dbReference>
<comment type="subcellular location">
    <subcellularLocation>
        <location evidence="1">Cell membrane</location>
        <topology evidence="1">Multi-pass membrane protein</topology>
    </subcellularLocation>
</comment>
<keyword evidence="8 11" id="KW-0472">Membrane</keyword>
<feature type="transmembrane region" description="Helical" evidence="11">
    <location>
        <begin position="12"/>
        <end position="29"/>
    </location>
</feature>
<protein>
    <recommendedName>
        <fullName evidence="14">Symporter YjcG</fullName>
    </recommendedName>
</protein>
<sequence>MSADTETTSLVAFTAVVTLTLLLCVLTGPDKDDLDEFYTGFGALSPMRNGLAIAGDYISAATVLGTGGVIALLGYDGVVLALSTALSLTLLMFLLAEPLRNAGRFTMGDVLARRMPGRAVRVAACAATLAALLPLMLVQLAGAGDLLSFVLGFSGEGAETGCVVALGALMIGYAAIGGMKGTALIQILKIVTLLGSGTVVAVLILRRFDWDPGALLSAAQHGSGAGPAYLRSGLQFAESPDPRLDMISSELTVVLGGAALPHVTMRMYTARGARETRRSMSWAVACVSLFVLVITVVGFGATALVGRAAFGADLSTAETLLFTTVTTALFLTLLASVAGMILACANSLAHDVFAHGRRGADGGGTDDDGGEDGRGVLSARREMRLARASALAIGVPAILLAVLVKDRNLQPLVTLSFCLGASALAPALVYSLFWRRFTRAGLLCTLLGGSLGAAVLMTGTNLVSGTPHAAFPHHDFAWFPFTTTGLVSIPLGFFLGWLGTRLSDRGDAAEQRRRYEAVEGLILAGAAPQVSRTDRAGSRPRASGSSR</sequence>
<evidence type="ECO:0000256" key="1">
    <source>
        <dbReference type="ARBA" id="ARBA00004651"/>
    </source>
</evidence>
<feature type="transmembrane region" description="Helical" evidence="11">
    <location>
        <begin position="251"/>
        <end position="269"/>
    </location>
</feature>
<evidence type="ECO:0000256" key="8">
    <source>
        <dbReference type="ARBA" id="ARBA00023136"/>
    </source>
</evidence>
<dbReference type="InterPro" id="IPR001734">
    <property type="entry name" value="Na/solute_symporter"/>
</dbReference>
<dbReference type="AlphaFoldDB" id="A0A291QA22"/>
<dbReference type="PROSITE" id="PS50283">
    <property type="entry name" value="NA_SOLUT_SYMP_3"/>
    <property type="match status" value="1"/>
</dbReference>
<evidence type="ECO:0000313" key="13">
    <source>
        <dbReference type="Proteomes" id="UP000221011"/>
    </source>
</evidence>
<evidence type="ECO:0000256" key="2">
    <source>
        <dbReference type="ARBA" id="ARBA00006434"/>
    </source>
</evidence>
<evidence type="ECO:0008006" key="14">
    <source>
        <dbReference type="Google" id="ProtNLM"/>
    </source>
</evidence>
<keyword evidence="13" id="KW-1185">Reference proteome</keyword>
<evidence type="ECO:0000313" key="12">
    <source>
        <dbReference type="EMBL" id="ATL28333.1"/>
    </source>
</evidence>
<dbReference type="Pfam" id="PF00474">
    <property type="entry name" value="SSF"/>
    <property type="match status" value="1"/>
</dbReference>
<evidence type="ECO:0000256" key="5">
    <source>
        <dbReference type="ARBA" id="ARBA00022692"/>
    </source>
</evidence>
<dbReference type="GO" id="GO:0006847">
    <property type="term" value="P:plasma membrane acetate transport"/>
    <property type="evidence" value="ECO:0007669"/>
    <property type="project" value="TreeGrafter"/>
</dbReference>
<reference evidence="12 13" key="1">
    <citation type="submission" date="2017-08" db="EMBL/GenBank/DDBJ databases">
        <title>Complete Genome Sequence of Streptomyces formicae KY5, the formicamycin producer.</title>
        <authorList>
            <person name="Holmes N.A."/>
            <person name="Devine R."/>
            <person name="Qin Z."/>
            <person name="Seipke R.F."/>
            <person name="Wilkinson B."/>
            <person name="Hutchings M.I."/>
        </authorList>
    </citation>
    <scope>NUCLEOTIDE SEQUENCE [LARGE SCALE GENOMIC DNA]</scope>
    <source>
        <strain evidence="12 13">KY5</strain>
    </source>
</reference>
<accession>A0A291QA22</accession>
<feature type="transmembrane region" description="Helical" evidence="11">
    <location>
        <begin position="79"/>
        <end position="99"/>
    </location>
</feature>
<organism evidence="12 13">
    <name type="scientific">Streptomyces formicae</name>
    <dbReference type="NCBI Taxonomy" id="1616117"/>
    <lineage>
        <taxon>Bacteria</taxon>
        <taxon>Bacillati</taxon>
        <taxon>Actinomycetota</taxon>
        <taxon>Actinomycetes</taxon>
        <taxon>Kitasatosporales</taxon>
        <taxon>Streptomycetaceae</taxon>
        <taxon>Streptomyces</taxon>
    </lineage>
</organism>
<feature type="transmembrane region" description="Helical" evidence="11">
    <location>
        <begin position="281"/>
        <end position="305"/>
    </location>
</feature>
<keyword evidence="5 11" id="KW-0812">Transmembrane</keyword>
<evidence type="ECO:0000256" key="11">
    <source>
        <dbReference type="SAM" id="Phobius"/>
    </source>
</evidence>
<dbReference type="InterPro" id="IPR050277">
    <property type="entry name" value="Sodium:Solute_Symporter"/>
</dbReference>
<feature type="transmembrane region" description="Helical" evidence="11">
    <location>
        <begin position="477"/>
        <end position="498"/>
    </location>
</feature>
<dbReference type="GO" id="GO:0015293">
    <property type="term" value="F:symporter activity"/>
    <property type="evidence" value="ECO:0007669"/>
    <property type="project" value="UniProtKB-KW"/>
</dbReference>
<keyword evidence="4" id="KW-1003">Cell membrane</keyword>
<dbReference type="KEGG" id="sfk:KY5_3315"/>
<keyword evidence="7 11" id="KW-1133">Transmembrane helix</keyword>
<keyword evidence="6" id="KW-0769">Symport</keyword>
<gene>
    <name evidence="12" type="ORF">KY5_3315</name>
</gene>
<feature type="region of interest" description="Disordered" evidence="10">
    <location>
        <begin position="528"/>
        <end position="547"/>
    </location>
</feature>
<dbReference type="CDD" id="cd11480">
    <property type="entry name" value="SLC5sbd_u4"/>
    <property type="match status" value="1"/>
</dbReference>